<dbReference type="AlphaFoldDB" id="A0A1W2E9D8"/>
<dbReference type="Proteomes" id="UP000192738">
    <property type="component" value="Unassembled WGS sequence"/>
</dbReference>
<dbReference type="RefSeq" id="WP_084577704.1">
    <property type="nucleotide sequence ID" value="NZ_CP155572.1"/>
</dbReference>
<protein>
    <submittedName>
        <fullName evidence="1">Uncharacterized protein</fullName>
    </submittedName>
</protein>
<evidence type="ECO:0000313" key="2">
    <source>
        <dbReference type="Proteomes" id="UP000192738"/>
    </source>
</evidence>
<reference evidence="1 2" key="1">
    <citation type="submission" date="2017-04" db="EMBL/GenBank/DDBJ databases">
        <authorList>
            <person name="Afonso C.L."/>
            <person name="Miller P.J."/>
            <person name="Scott M.A."/>
            <person name="Spackman E."/>
            <person name="Goraichik I."/>
            <person name="Dimitrov K.M."/>
            <person name="Suarez D.L."/>
            <person name="Swayne D.E."/>
        </authorList>
    </citation>
    <scope>NUCLEOTIDE SEQUENCE [LARGE SCALE GENOMIC DNA]</scope>
    <source>
        <strain evidence="1 2">DSM 5090</strain>
    </source>
</reference>
<accession>A0A1W2E9D8</accession>
<dbReference type="STRING" id="112901.SAMN04488500_12268"/>
<dbReference type="EMBL" id="FWXI01000022">
    <property type="protein sequence ID" value="SMD06351.1"/>
    <property type="molecule type" value="Genomic_DNA"/>
</dbReference>
<sequence length="154" mass="17750">MPLFNQMEELNNLLTLMRLQNNYIHELNKLIYAAVSDMTLANNHQFSEFVNHFSEFAHYHFSSEGYSQAAQLVQAYHYILLERLLDGQVLAAAEQMELAIGHLEMAAREMQVRFSPQIMLLTQGILLMEETQLKIIETLEAFLESAHPAPQLQN</sequence>
<gene>
    <name evidence="1" type="ORF">SAMN04488500_12268</name>
</gene>
<organism evidence="1 2">
    <name type="scientific">Sporomusa malonica</name>
    <dbReference type="NCBI Taxonomy" id="112901"/>
    <lineage>
        <taxon>Bacteria</taxon>
        <taxon>Bacillati</taxon>
        <taxon>Bacillota</taxon>
        <taxon>Negativicutes</taxon>
        <taxon>Selenomonadales</taxon>
        <taxon>Sporomusaceae</taxon>
        <taxon>Sporomusa</taxon>
    </lineage>
</organism>
<name>A0A1W2E9D8_9FIRM</name>
<keyword evidence="2" id="KW-1185">Reference proteome</keyword>
<evidence type="ECO:0000313" key="1">
    <source>
        <dbReference type="EMBL" id="SMD06351.1"/>
    </source>
</evidence>
<proteinExistence type="predicted"/>